<gene>
    <name evidence="1" type="ORF">X928_07520</name>
</gene>
<dbReference type="RefSeq" id="WP_103079137.1">
    <property type="nucleotide sequence ID" value="NZ_AZRM01000036.1"/>
</dbReference>
<dbReference type="EMBL" id="AZRM01000036">
    <property type="protein sequence ID" value="PNR99382.1"/>
    <property type="molecule type" value="Genomic_DNA"/>
</dbReference>
<dbReference type="OrthoDB" id="48316at2"/>
<name>A0A2K1P9B0_9BACT</name>
<reference evidence="1 2" key="1">
    <citation type="submission" date="2013-12" db="EMBL/GenBank/DDBJ databases">
        <title>Comparative genomics of Petrotoga isolates.</title>
        <authorList>
            <person name="Nesbo C.L."/>
            <person name="Charchuk R."/>
            <person name="Chow K."/>
        </authorList>
    </citation>
    <scope>NUCLEOTIDE SEQUENCE [LARGE SCALE GENOMIC DNA]</scope>
    <source>
        <strain evidence="1 2">DSM 10691</strain>
    </source>
</reference>
<accession>A0A2K1P9B0</accession>
<comment type="caution">
    <text evidence="1">The sequence shown here is derived from an EMBL/GenBank/DDBJ whole genome shotgun (WGS) entry which is preliminary data.</text>
</comment>
<dbReference type="Proteomes" id="UP000236199">
    <property type="component" value="Unassembled WGS sequence"/>
</dbReference>
<proteinExistence type="predicted"/>
<protein>
    <submittedName>
        <fullName evidence="1">Uncharacterized protein</fullName>
    </submittedName>
</protein>
<keyword evidence="2" id="KW-1185">Reference proteome</keyword>
<evidence type="ECO:0000313" key="1">
    <source>
        <dbReference type="EMBL" id="PNR99382.1"/>
    </source>
</evidence>
<evidence type="ECO:0000313" key="2">
    <source>
        <dbReference type="Proteomes" id="UP000236199"/>
    </source>
</evidence>
<organism evidence="1 2">
    <name type="scientific">Petrotoga miotherma DSM 10691</name>
    <dbReference type="NCBI Taxonomy" id="1434326"/>
    <lineage>
        <taxon>Bacteria</taxon>
        <taxon>Thermotogati</taxon>
        <taxon>Thermotogota</taxon>
        <taxon>Thermotogae</taxon>
        <taxon>Petrotogales</taxon>
        <taxon>Petrotogaceae</taxon>
        <taxon>Petrotoga</taxon>
    </lineage>
</organism>
<sequence>MESLRIEVDEEFINGLIDKVIEENTQVQGLKNLNVQLREDGINFQMEVNFLGKDSTVESLIKILEKPEDLENGKLRLSLSGDEGVRKILEGIFYILSEFSEAVSSKDYEILIDFNKIKINPFIDTMLKSLKISRFVLQDGKFELVLDFKK</sequence>
<dbReference type="AlphaFoldDB" id="A0A2K1P9B0"/>